<keyword evidence="3" id="KW-0812">Transmembrane</keyword>
<evidence type="ECO:0000313" key="8">
    <source>
        <dbReference type="EnsemblMetazoa" id="ASTEI10991-PA"/>
    </source>
</evidence>
<accession>A0A182YRA5</accession>
<name>A0A182YRA5_ANOST</name>
<evidence type="ECO:0000256" key="7">
    <source>
        <dbReference type="ARBA" id="ARBA00023180"/>
    </source>
</evidence>
<dbReference type="Proteomes" id="UP000076408">
    <property type="component" value="Unassembled WGS sequence"/>
</dbReference>
<dbReference type="GO" id="GO:0005886">
    <property type="term" value="C:plasma membrane"/>
    <property type="evidence" value="ECO:0007669"/>
    <property type="project" value="UniProtKB-SubCell"/>
</dbReference>
<evidence type="ECO:0000313" key="9">
    <source>
        <dbReference type="Proteomes" id="UP000076408"/>
    </source>
</evidence>
<dbReference type="EnsemblMetazoa" id="ASTEI10991-RA">
    <property type="protein sequence ID" value="ASTEI10991-PA"/>
    <property type="gene ID" value="ASTEI10991"/>
</dbReference>
<evidence type="ECO:0008006" key="10">
    <source>
        <dbReference type="Google" id="ProtNLM"/>
    </source>
</evidence>
<keyword evidence="5" id="KW-0472">Membrane</keyword>
<dbReference type="PANTHER" id="PTHR42643">
    <property type="entry name" value="IONOTROPIC RECEPTOR 20A-RELATED"/>
    <property type="match status" value="1"/>
</dbReference>
<dbReference type="InterPro" id="IPR052192">
    <property type="entry name" value="Insect_Ionotropic_Sensory_Rcpt"/>
</dbReference>
<organism evidence="8 9">
    <name type="scientific">Anopheles stephensi</name>
    <name type="common">Indo-Pakistan malaria mosquito</name>
    <dbReference type="NCBI Taxonomy" id="30069"/>
    <lineage>
        <taxon>Eukaryota</taxon>
        <taxon>Metazoa</taxon>
        <taxon>Ecdysozoa</taxon>
        <taxon>Arthropoda</taxon>
        <taxon>Hexapoda</taxon>
        <taxon>Insecta</taxon>
        <taxon>Pterygota</taxon>
        <taxon>Neoptera</taxon>
        <taxon>Endopterygota</taxon>
        <taxon>Diptera</taxon>
        <taxon>Nematocera</taxon>
        <taxon>Culicoidea</taxon>
        <taxon>Culicidae</taxon>
        <taxon>Anophelinae</taxon>
        <taxon>Anopheles</taxon>
    </lineage>
</organism>
<evidence type="ECO:0000256" key="5">
    <source>
        <dbReference type="ARBA" id="ARBA00023136"/>
    </source>
</evidence>
<dbReference type="PANTHER" id="PTHR42643:SF24">
    <property type="entry name" value="IONOTROPIC RECEPTOR 60A"/>
    <property type="match status" value="1"/>
</dbReference>
<keyword evidence="4" id="KW-1133">Transmembrane helix</keyword>
<keyword evidence="6" id="KW-0675">Receptor</keyword>
<evidence type="ECO:0000256" key="1">
    <source>
        <dbReference type="ARBA" id="ARBA00004651"/>
    </source>
</evidence>
<evidence type="ECO:0000256" key="3">
    <source>
        <dbReference type="ARBA" id="ARBA00022692"/>
    </source>
</evidence>
<comment type="subcellular location">
    <subcellularLocation>
        <location evidence="1">Cell membrane</location>
        <topology evidence="1">Multi-pass membrane protein</topology>
    </subcellularLocation>
</comment>
<keyword evidence="9" id="KW-1185">Reference proteome</keyword>
<dbReference type="AlphaFoldDB" id="A0A182YRA5"/>
<reference evidence="8" key="2">
    <citation type="submission" date="2020-05" db="UniProtKB">
        <authorList>
            <consortium name="EnsemblMetazoa"/>
        </authorList>
    </citation>
    <scope>IDENTIFICATION</scope>
    <source>
        <strain evidence="8">Indian</strain>
    </source>
</reference>
<reference evidence="9" key="1">
    <citation type="journal article" date="2014" name="Genome Biol.">
        <title>Genome analysis of a major urban malaria vector mosquito, Anopheles stephensi.</title>
        <authorList>
            <person name="Jiang X."/>
            <person name="Peery A."/>
            <person name="Hall A.B."/>
            <person name="Sharma A."/>
            <person name="Chen X.G."/>
            <person name="Waterhouse R.M."/>
            <person name="Komissarov A."/>
            <person name="Riehle M.M."/>
            <person name="Shouche Y."/>
            <person name="Sharakhova M.V."/>
            <person name="Lawson D."/>
            <person name="Pakpour N."/>
            <person name="Arensburger P."/>
            <person name="Davidson V.L."/>
            <person name="Eiglmeier K."/>
            <person name="Emrich S."/>
            <person name="George P."/>
            <person name="Kennedy R.C."/>
            <person name="Mane S.P."/>
            <person name="Maslen G."/>
            <person name="Oringanje C."/>
            <person name="Qi Y."/>
            <person name="Settlage R."/>
            <person name="Tojo M."/>
            <person name="Tubio J.M."/>
            <person name="Unger M.F."/>
            <person name="Wang B."/>
            <person name="Vernick K.D."/>
            <person name="Ribeiro J.M."/>
            <person name="James A.A."/>
            <person name="Michel K."/>
            <person name="Riehle M.A."/>
            <person name="Luckhart S."/>
            <person name="Sharakhov I.V."/>
            <person name="Tu Z."/>
        </authorList>
    </citation>
    <scope>NUCLEOTIDE SEQUENCE [LARGE SCALE GENOMIC DNA]</scope>
    <source>
        <strain evidence="9">Indian</strain>
    </source>
</reference>
<evidence type="ECO:0000256" key="6">
    <source>
        <dbReference type="ARBA" id="ARBA00023170"/>
    </source>
</evidence>
<evidence type="ECO:0000256" key="2">
    <source>
        <dbReference type="ARBA" id="ARBA00022475"/>
    </source>
</evidence>
<keyword evidence="2" id="KW-1003">Cell membrane</keyword>
<keyword evidence="7" id="KW-0325">Glycoprotein</keyword>
<protein>
    <recommendedName>
        <fullName evidence="10">Ionotropic glutamate receptor C-terminal domain-containing protein</fullName>
    </recommendedName>
</protein>
<evidence type="ECO:0000256" key="4">
    <source>
        <dbReference type="ARBA" id="ARBA00022989"/>
    </source>
</evidence>
<sequence>MQLKHLQFSFVLCFFLHPSAGEGYQQLVDFVTQIKATHLAQCREIALVLAEKLPVASEAIQLESDTVPMYTTDGNGNDAVRGVSCGMVFTYLRNYGFNQSRHFFSNKAKLIFIVNTMPRKAFGISTVEMFMSMQPQMRLYNAVVVMFNANSVKGYYFDPFADMFKEVVNVSRSIYPEVHALKDLHNYQLHFAYIPSESDTAVINSIVHSLATSRNGSLADPIGLDPASMLNVSSTYQWHFTLLTLGPIEYATCFFVPKAGLVPIWFILIAPFDAVTWFGILLTGIAIVILLKLFGQASLFGSIIMLLQSVFTSPNRIARSYFERRILTACMLGCLVLVSSYQSIIYSLIANPIYNPELDTEQLINSSCAIFMLNNFEGIDTFRSTFVEKAMFRNGESCVCSSCQIKDLIHTHPEQFKLYRLSRHRTHPFPMLIALVDRDYPPLNELVQLGTPIISELHILANIPAIN</sequence>
<proteinExistence type="predicted"/>
<dbReference type="VEuPathDB" id="VectorBase:ASTEI10991"/>